<organism evidence="1 2">
    <name type="scientific">Pristionchus mayeri</name>
    <dbReference type="NCBI Taxonomy" id="1317129"/>
    <lineage>
        <taxon>Eukaryota</taxon>
        <taxon>Metazoa</taxon>
        <taxon>Ecdysozoa</taxon>
        <taxon>Nematoda</taxon>
        <taxon>Chromadorea</taxon>
        <taxon>Rhabditida</taxon>
        <taxon>Rhabditina</taxon>
        <taxon>Diplogasteromorpha</taxon>
        <taxon>Diplogasteroidea</taxon>
        <taxon>Neodiplogasteridae</taxon>
        <taxon>Pristionchus</taxon>
    </lineage>
</organism>
<evidence type="ECO:0000313" key="2">
    <source>
        <dbReference type="Proteomes" id="UP001328107"/>
    </source>
</evidence>
<evidence type="ECO:0000313" key="1">
    <source>
        <dbReference type="EMBL" id="GMR30812.1"/>
    </source>
</evidence>
<sequence length="134" mass="15495">MLLPIVEATLVELVGRAKLAAQSRLNTTNPALTITKEDFKRIFFERDQSGTEQKFDCNDDKSESNGCNWYGIARYFGFHYIEEESHQWEEGFPVLTMEDFMIALERDVTLSDQAKEAKKRRNGVMGRARGLLRR</sequence>
<dbReference type="Proteomes" id="UP001328107">
    <property type="component" value="Unassembled WGS sequence"/>
</dbReference>
<keyword evidence="2" id="KW-1185">Reference proteome</keyword>
<dbReference type="EMBL" id="BTRK01000001">
    <property type="protein sequence ID" value="GMR30812.1"/>
    <property type="molecule type" value="Genomic_DNA"/>
</dbReference>
<proteinExistence type="predicted"/>
<comment type="caution">
    <text evidence="1">The sequence shown here is derived from an EMBL/GenBank/DDBJ whole genome shotgun (WGS) entry which is preliminary data.</text>
</comment>
<gene>
    <name evidence="1" type="ORF">PMAYCL1PPCAC_01007</name>
</gene>
<name>A0AAN5C5K0_9BILA</name>
<accession>A0AAN5C5K0</accession>
<protein>
    <submittedName>
        <fullName evidence="1">Uncharacterized protein</fullName>
    </submittedName>
</protein>
<dbReference type="AlphaFoldDB" id="A0AAN5C5K0"/>
<reference evidence="2" key="1">
    <citation type="submission" date="2022-10" db="EMBL/GenBank/DDBJ databases">
        <title>Genome assembly of Pristionchus species.</title>
        <authorList>
            <person name="Yoshida K."/>
            <person name="Sommer R.J."/>
        </authorList>
    </citation>
    <scope>NUCLEOTIDE SEQUENCE [LARGE SCALE GENOMIC DNA]</scope>
    <source>
        <strain evidence="2">RS5460</strain>
    </source>
</reference>